<dbReference type="InterPro" id="IPR001895">
    <property type="entry name" value="RASGEF_cat_dom"/>
</dbReference>
<dbReference type="GO" id="GO:0007264">
    <property type="term" value="P:small GTPase-mediated signal transduction"/>
    <property type="evidence" value="ECO:0007669"/>
    <property type="project" value="InterPro"/>
</dbReference>
<dbReference type="Proteomes" id="UP000009328">
    <property type="component" value="Unassembled WGS sequence"/>
</dbReference>
<feature type="compositionally biased region" description="Polar residues" evidence="3">
    <location>
        <begin position="1538"/>
        <end position="1562"/>
    </location>
</feature>
<evidence type="ECO:0000256" key="1">
    <source>
        <dbReference type="ARBA" id="ARBA00022468"/>
    </source>
</evidence>
<dbReference type="SUPFAM" id="SSF48350">
    <property type="entry name" value="GTPase activation domain, GAP"/>
    <property type="match status" value="1"/>
</dbReference>
<dbReference type="InParanoid" id="K0KF15"/>
<evidence type="ECO:0000256" key="2">
    <source>
        <dbReference type="PROSITE-ProRule" id="PRU00168"/>
    </source>
</evidence>
<evidence type="ECO:0000259" key="4">
    <source>
        <dbReference type="PROSITE" id="PS50009"/>
    </source>
</evidence>
<dbReference type="PROSITE" id="PS50009">
    <property type="entry name" value="RASGEF_CAT"/>
    <property type="match status" value="1"/>
</dbReference>
<dbReference type="InterPro" id="IPR036964">
    <property type="entry name" value="RASGEF_cat_dom_sf"/>
</dbReference>
<dbReference type="GO" id="GO:0005938">
    <property type="term" value="C:cell cortex"/>
    <property type="evidence" value="ECO:0007669"/>
    <property type="project" value="UniProtKB-ARBA"/>
</dbReference>
<feature type="compositionally biased region" description="Polar residues" evidence="3">
    <location>
        <begin position="33"/>
        <end position="64"/>
    </location>
</feature>
<dbReference type="GO" id="GO:0005085">
    <property type="term" value="F:guanyl-nucleotide exchange factor activity"/>
    <property type="evidence" value="ECO:0007669"/>
    <property type="project" value="UniProtKB-KW"/>
</dbReference>
<reference evidence="7 8" key="1">
    <citation type="journal article" date="2012" name="Eukaryot. Cell">
        <title>Draft genome sequence of Wickerhamomyces ciferrii NRRL Y-1031 F-60-10.</title>
        <authorList>
            <person name="Schneider J."/>
            <person name="Andrea H."/>
            <person name="Blom J."/>
            <person name="Jaenicke S."/>
            <person name="Ruckert C."/>
            <person name="Schorsch C."/>
            <person name="Szczepanowski R."/>
            <person name="Farwick M."/>
            <person name="Goesmann A."/>
            <person name="Puhler A."/>
            <person name="Schaffer S."/>
            <person name="Tauch A."/>
            <person name="Kohler T."/>
            <person name="Brinkrolf K."/>
        </authorList>
    </citation>
    <scope>NUCLEOTIDE SEQUENCE [LARGE SCALE GENOMIC DNA]</scope>
    <source>
        <strain evidence="8">ATCC 14091 / BCRC 22168 / CBS 111 / JCM 3599 / NBRC 0793 / NRRL Y-1031 F-60-10</strain>
    </source>
</reference>
<dbReference type="InterPro" id="IPR023578">
    <property type="entry name" value="Ras_GEF_dom_sf"/>
</dbReference>
<dbReference type="HOGENOM" id="CLU_002085_0_0_1"/>
<dbReference type="Gene3D" id="1.10.840.10">
    <property type="entry name" value="Ras guanine-nucleotide exchange factors catalytic domain"/>
    <property type="match status" value="1"/>
</dbReference>
<keyword evidence="1" id="KW-0343">GTPase activation</keyword>
<evidence type="ECO:0000256" key="3">
    <source>
        <dbReference type="SAM" id="MobiDB-lite"/>
    </source>
</evidence>
<feature type="compositionally biased region" description="Polar residues" evidence="3">
    <location>
        <begin position="284"/>
        <end position="293"/>
    </location>
</feature>
<dbReference type="FunCoup" id="K0KF15">
    <property type="interactions" value="627"/>
</dbReference>
<dbReference type="SMART" id="SM00229">
    <property type="entry name" value="RasGEFN"/>
    <property type="match status" value="1"/>
</dbReference>
<evidence type="ECO:0000313" key="8">
    <source>
        <dbReference type="Proteomes" id="UP000009328"/>
    </source>
</evidence>
<dbReference type="CDD" id="cd06224">
    <property type="entry name" value="REM"/>
    <property type="match status" value="1"/>
</dbReference>
<feature type="region of interest" description="Disordered" evidence="3">
    <location>
        <begin position="143"/>
        <end position="166"/>
    </location>
</feature>
<feature type="domain" description="Rho-GAP" evidence="6">
    <location>
        <begin position="1701"/>
        <end position="1887"/>
    </location>
</feature>
<feature type="region of interest" description="Disordered" evidence="3">
    <location>
        <begin position="1537"/>
        <end position="1582"/>
    </location>
</feature>
<organism evidence="7 8">
    <name type="scientific">Wickerhamomyces ciferrii (strain ATCC 14091 / BCRC 22168 / CBS 111 / JCM 3599 / NBRC 0793 / NRRL Y-1031 F-60-10)</name>
    <name type="common">Yeast</name>
    <name type="synonym">Pichia ciferrii</name>
    <dbReference type="NCBI Taxonomy" id="1206466"/>
    <lineage>
        <taxon>Eukaryota</taxon>
        <taxon>Fungi</taxon>
        <taxon>Dikarya</taxon>
        <taxon>Ascomycota</taxon>
        <taxon>Saccharomycotina</taxon>
        <taxon>Saccharomycetes</taxon>
        <taxon>Phaffomycetales</taxon>
        <taxon>Wickerhamomycetaceae</taxon>
        <taxon>Wickerhamomyces</taxon>
    </lineage>
</organism>
<feature type="compositionally biased region" description="Low complexity" evidence="3">
    <location>
        <begin position="19"/>
        <end position="32"/>
    </location>
</feature>
<keyword evidence="8" id="KW-1185">Reference proteome</keyword>
<dbReference type="CDD" id="cd00159">
    <property type="entry name" value="RhoGAP"/>
    <property type="match status" value="1"/>
</dbReference>
<accession>K0KF15</accession>
<comment type="caution">
    <text evidence="7">The sequence shown here is derived from an EMBL/GenBank/DDBJ whole genome shotgun (WGS) entry which is preliminary data.</text>
</comment>
<dbReference type="SMART" id="SM00324">
    <property type="entry name" value="RhoGAP"/>
    <property type="match status" value="1"/>
</dbReference>
<dbReference type="Pfam" id="PF00617">
    <property type="entry name" value="RasGEF"/>
    <property type="match status" value="1"/>
</dbReference>
<feature type="domain" description="N-terminal Ras-GEF" evidence="5">
    <location>
        <begin position="939"/>
        <end position="1123"/>
    </location>
</feature>
<dbReference type="GO" id="GO:0005933">
    <property type="term" value="C:cellular bud"/>
    <property type="evidence" value="ECO:0007669"/>
    <property type="project" value="UniProtKB-ARBA"/>
</dbReference>
<dbReference type="InterPro" id="IPR008936">
    <property type="entry name" value="Rho_GTPase_activation_prot"/>
</dbReference>
<dbReference type="Gene3D" id="1.20.870.10">
    <property type="entry name" value="Son of sevenless (SoS) protein Chain: S domain 1"/>
    <property type="match status" value="1"/>
</dbReference>
<dbReference type="GO" id="GO:0007010">
    <property type="term" value="P:cytoskeleton organization"/>
    <property type="evidence" value="ECO:0007669"/>
    <property type="project" value="UniProtKB-ARBA"/>
</dbReference>
<dbReference type="PROSITE" id="PS50238">
    <property type="entry name" value="RHOGAP"/>
    <property type="match status" value="1"/>
</dbReference>
<feature type="compositionally biased region" description="Polar residues" evidence="3">
    <location>
        <begin position="230"/>
        <end position="274"/>
    </location>
</feature>
<feature type="region of interest" description="Disordered" evidence="3">
    <location>
        <begin position="889"/>
        <end position="910"/>
    </location>
</feature>
<feature type="domain" description="Ras-GEF" evidence="4">
    <location>
        <begin position="481"/>
        <end position="745"/>
    </location>
</feature>
<dbReference type="eggNOG" id="KOG1450">
    <property type="taxonomic scope" value="Eukaryota"/>
</dbReference>
<dbReference type="SUPFAM" id="SSF48366">
    <property type="entry name" value="Ras GEF"/>
    <property type="match status" value="2"/>
</dbReference>
<feature type="region of interest" description="Disordered" evidence="3">
    <location>
        <begin position="229"/>
        <end position="293"/>
    </location>
</feature>
<proteinExistence type="predicted"/>
<evidence type="ECO:0000259" key="6">
    <source>
        <dbReference type="PROSITE" id="PS50238"/>
    </source>
</evidence>
<sequence length="1902" mass="215256">MRWGSRSKRNSIAQEKSNSKNSSSSSTSHSQSRQNGRNSLDVRSSDLESQNNPYAHSNHRYNGSSASIHTARGVASSNNGNNDYDAKNSIASNTDSTANNLSNLTLSGSTTSINSTFQSNSSNQQGNHAGPESIRTLAQNDNESITPTIPNSSSFKLSHSGTSSSLRPFNYETYDSSEIRVGWLNKGQNVNNWTNVNSDSWRLYKAQLKGPVLSLYKIPADLNIKAFDHNSGNPPVNNNLEPASSQQSVRQKRLSTASSRLNLRQQNHQDSKNSPTTPTTPTTLHHQPSTSQLSTKNYRIKLKYLSEVYPHPDLQLNASNSIVSGTLESICHTILFNTLEDDKLSYNLLVILPLFGDMKASLRYFIEYAVVFTSARHAKNAAGRVSISINTDNIITQRLALVINTIKDSFPGMLLDDDLSELVAKLLEIMLSHNEEIARSLRKDVSIKEGEMKSLTFFKNQVYQPNGSLNLTNVDNFLALDSQVLANQINRIDLKFNKLWNPKTDASLLYELENLKYARYNPLIFNSSTNIHYLGRLLTNHLFGDNETKNSEIKRAKILSKWIELGCVFDKIGDMVSWLAIATVICSMPILRLKKTWSLVDEKYLKTISTEWAPVVFELDRRTMISEASHRSSYHVIAPQGIGISYSKYDVVPYFGDLTVKYIENSTLKQCEKRVQRVKVSFSRWDEYLENVDQEDDQFPNSNLNGPNENMDLLRQLYNLLSNHISLPALSQESIMELSLLVEPSIIGQYHTLHYNSRTPLITGSYLPTLFTEVLPSYKLFDQSVLIGASGFASARSDDESDNGSNFQKITGVNDVDLHSYVMNSKIPSSKQHTFLKSVRDIFNIGSDVFHIEDDLIFKSLNNGDEWKSSRPASVVLENPSSKRLSQISNNRLSHISNSNSPSNRVSGSLELTQTQQEANDVFAVLDNSNLLNSLVKPLDVVLKAGTFEKLIDILVLTSNVFSKRIEQEDIDRYLEKSHLLDNQFLKLNMNNGVFTSTFFATYKSFATTTTLLENLAKRFIGSKSGAISISRLNSDNEQSKSGIFPDWYSQVTNDDSQLNWKFVGKIQLGVLEALSILINDHYVDFTDDLQVKKVFVDILKIIDNELIVEWKDILERSANNQELHNELSDIHELLSSLYKKIRKNYIKKCYRPLDVFPKNQPKTGERTFGDLTITDLPRDFRETEQFVERLDWFINDLFSAVSISDWISVFQLIEIQTGKSLTSLFKFRSPTAASDDEIEILNVFTWIRSLYGETPDDKILDQFPPPVKILFDVHYNLEKYFKLQIADPSITRDVRTSRMIAILQILSVSRLRMGSVDLFNSFEKVEENDLGKISPHVPSFIETAITQAIVSPESRAFSRSWIYSASTLNSNVDSWDDLTQLLPNFDVEDLDNNLKGGLTPCVGWFIERLMEISCFVPNMSIENSKLINFDKRRFTYNCITNIVDMNANFSSAFSDSPEEIEGIKKDFQFLYQLAHFPVIEYKQLKEFASKENKEYPKNDQKFKFLESLIENEQEKLRRDAKKKDVLENQERDIKRSQLLSQARTSVSSSRESQPITDQNSLRKARQPSSPSKAPSSSMGKRLGGLLKSVRPFSINVGSTWSGPDRVVHPDDLPDVNNVDFSGKHAKPYQQIKLFNNKPLFVHSNIEGFFKIVGDGGEDYCFQALSNQDAQGWINALNVSKRYTYLSKDAQGLTTSKVFGVPIADVCEREGTLIPRIVERLLQEIELRGLDETGLYRIPGSVGSINLLKQAFDEGNDFTLEDDRWFEINTLAGCFKSYLRELPENLLTSELLPEFVYATKQGDLTDNLKILVRQLPIHNYHLLKRLFEHLNRVIQHSENNRMDATNLAIVFAMSFINNDNIGASMGTDLGALQTILQSLIKNPDAVFGEQFNDDSTVFTGNE</sequence>
<name>K0KF15_WICCF</name>
<dbReference type="Pfam" id="PF00618">
    <property type="entry name" value="RasGEF_N"/>
    <property type="match status" value="1"/>
</dbReference>
<dbReference type="SMART" id="SM00147">
    <property type="entry name" value="RasGEF"/>
    <property type="match status" value="1"/>
</dbReference>
<dbReference type="InterPro" id="IPR000198">
    <property type="entry name" value="RhoGAP_dom"/>
</dbReference>
<feature type="compositionally biased region" description="Low complexity" evidence="3">
    <location>
        <begin position="1568"/>
        <end position="1578"/>
    </location>
</feature>
<dbReference type="PROSITE" id="PS50212">
    <property type="entry name" value="RASGEF_NTER"/>
    <property type="match status" value="1"/>
</dbReference>
<feature type="region of interest" description="Disordered" evidence="3">
    <location>
        <begin position="1"/>
        <end position="64"/>
    </location>
</feature>
<dbReference type="EMBL" id="CAIF01000025">
    <property type="protein sequence ID" value="CCH41556.1"/>
    <property type="molecule type" value="Genomic_DNA"/>
</dbReference>
<keyword evidence="2" id="KW-0344">Guanine-nucleotide releasing factor</keyword>
<evidence type="ECO:0000313" key="7">
    <source>
        <dbReference type="EMBL" id="CCH41556.1"/>
    </source>
</evidence>
<evidence type="ECO:0000259" key="5">
    <source>
        <dbReference type="PROSITE" id="PS50212"/>
    </source>
</evidence>
<protein>
    <submittedName>
        <fullName evidence="7">GTPase-activating protein</fullName>
    </submittedName>
</protein>
<dbReference type="InterPro" id="IPR050729">
    <property type="entry name" value="Rho-GAP"/>
</dbReference>
<dbReference type="GO" id="GO:0005096">
    <property type="term" value="F:GTPase activator activity"/>
    <property type="evidence" value="ECO:0007669"/>
    <property type="project" value="UniProtKB-KW"/>
</dbReference>
<gene>
    <name evidence="7" type="primary">BEM2</name>
    <name evidence="7" type="ORF">BN7_1097</name>
</gene>
<dbReference type="STRING" id="1206466.K0KF15"/>
<dbReference type="PANTHER" id="PTHR23176:SF96">
    <property type="entry name" value="GTPASE-ACTIVATING PROTEIN BEM2_IPL2"/>
    <property type="match status" value="1"/>
</dbReference>
<dbReference type="PANTHER" id="PTHR23176">
    <property type="entry name" value="RHO/RAC/CDC GTPASE-ACTIVATING PROTEIN"/>
    <property type="match status" value="1"/>
</dbReference>
<dbReference type="Gene3D" id="1.10.555.10">
    <property type="entry name" value="Rho GTPase activation protein"/>
    <property type="match status" value="1"/>
</dbReference>
<dbReference type="Pfam" id="PF00620">
    <property type="entry name" value="RhoGAP"/>
    <property type="match status" value="1"/>
</dbReference>
<dbReference type="InterPro" id="IPR000651">
    <property type="entry name" value="Ras-like_Gua-exchang_fac_N"/>
</dbReference>